<proteinExistence type="predicted"/>
<evidence type="ECO:0000256" key="7">
    <source>
        <dbReference type="PROSITE-ProRule" id="PRU00042"/>
    </source>
</evidence>
<organism evidence="9 10">
    <name type="scientific">Linnemannia elongata AG-77</name>
    <dbReference type="NCBI Taxonomy" id="1314771"/>
    <lineage>
        <taxon>Eukaryota</taxon>
        <taxon>Fungi</taxon>
        <taxon>Fungi incertae sedis</taxon>
        <taxon>Mucoromycota</taxon>
        <taxon>Mortierellomycotina</taxon>
        <taxon>Mortierellomycetes</taxon>
        <taxon>Mortierellales</taxon>
        <taxon>Mortierellaceae</taxon>
        <taxon>Linnemannia</taxon>
    </lineage>
</organism>
<dbReference type="GO" id="GO:0005634">
    <property type="term" value="C:nucleus"/>
    <property type="evidence" value="ECO:0007669"/>
    <property type="project" value="UniProtKB-SubCell"/>
</dbReference>
<evidence type="ECO:0000256" key="6">
    <source>
        <dbReference type="ARBA" id="ARBA00023242"/>
    </source>
</evidence>
<dbReference type="FunFam" id="3.30.160.60:FF:000303">
    <property type="entry name" value="Zinc finger protein 41"/>
    <property type="match status" value="1"/>
</dbReference>
<evidence type="ECO:0000259" key="8">
    <source>
        <dbReference type="PROSITE" id="PS50157"/>
    </source>
</evidence>
<feature type="non-terminal residue" evidence="9">
    <location>
        <position position="1"/>
    </location>
</feature>
<dbReference type="GO" id="GO:0008270">
    <property type="term" value="F:zinc ion binding"/>
    <property type="evidence" value="ECO:0007669"/>
    <property type="project" value="UniProtKB-KW"/>
</dbReference>
<evidence type="ECO:0000256" key="3">
    <source>
        <dbReference type="ARBA" id="ARBA00022737"/>
    </source>
</evidence>
<evidence type="ECO:0000256" key="1">
    <source>
        <dbReference type="ARBA" id="ARBA00004123"/>
    </source>
</evidence>
<keyword evidence="6" id="KW-0539">Nucleus</keyword>
<dbReference type="Gene3D" id="3.30.160.60">
    <property type="entry name" value="Classic Zinc Finger"/>
    <property type="match status" value="2"/>
</dbReference>
<dbReference type="STRING" id="1314771.A0A197JQJ2"/>
<keyword evidence="10" id="KW-1185">Reference proteome</keyword>
<dbReference type="PANTHER" id="PTHR16515">
    <property type="entry name" value="PR DOMAIN ZINC FINGER PROTEIN"/>
    <property type="match status" value="1"/>
</dbReference>
<keyword evidence="4 7" id="KW-0863">Zinc-finger</keyword>
<reference evidence="9 10" key="1">
    <citation type="submission" date="2016-05" db="EMBL/GenBank/DDBJ databases">
        <title>Genome sequencing reveals origins of a unique bacterial endosymbiosis in the earliest lineages of terrestrial Fungi.</title>
        <authorList>
            <consortium name="DOE Joint Genome Institute"/>
            <person name="Uehling J."/>
            <person name="Gryganskyi A."/>
            <person name="Hameed K."/>
            <person name="Tschaplinski T."/>
            <person name="Misztal P."/>
            <person name="Wu S."/>
            <person name="Desiro A."/>
            <person name="Vande Pol N."/>
            <person name="Du Z.-Y."/>
            <person name="Zienkiewicz A."/>
            <person name="Zienkiewicz K."/>
            <person name="Morin E."/>
            <person name="Tisserant E."/>
            <person name="Splivallo R."/>
            <person name="Hainaut M."/>
            <person name="Henrissat B."/>
            <person name="Ohm R."/>
            <person name="Kuo A."/>
            <person name="Yan J."/>
            <person name="Lipzen A."/>
            <person name="Nolan M."/>
            <person name="Labutti K."/>
            <person name="Barry K."/>
            <person name="Goldstein A."/>
            <person name="Labbe J."/>
            <person name="Schadt C."/>
            <person name="Tuskan G."/>
            <person name="Grigoriev I."/>
            <person name="Martin F."/>
            <person name="Vilgalys R."/>
            <person name="Bonito G."/>
        </authorList>
    </citation>
    <scope>NUCLEOTIDE SEQUENCE [LARGE SCALE GENOMIC DNA]</scope>
    <source>
        <strain evidence="9 10">AG-77</strain>
    </source>
</reference>
<evidence type="ECO:0000313" key="9">
    <source>
        <dbReference type="EMBL" id="OAQ27450.1"/>
    </source>
</evidence>
<feature type="domain" description="C2H2-type" evidence="8">
    <location>
        <begin position="3"/>
        <end position="30"/>
    </location>
</feature>
<gene>
    <name evidence="9" type="ORF">K457DRAFT_59009</name>
</gene>
<sequence length="79" mass="9303">KRHECSKCHKTFTRRSNLKTHERLHTGTHAVTCHLCKCTFSRQPDLNRHIQAIHDGARSHICDKCGRSFSRKDAWRVHQ</sequence>
<name>A0A197JQJ2_9FUNG</name>
<dbReference type="OrthoDB" id="8922241at2759"/>
<evidence type="ECO:0000256" key="4">
    <source>
        <dbReference type="ARBA" id="ARBA00022771"/>
    </source>
</evidence>
<keyword evidence="3" id="KW-0677">Repeat</keyword>
<dbReference type="PROSITE" id="PS00028">
    <property type="entry name" value="ZINC_FINGER_C2H2_1"/>
    <property type="match status" value="2"/>
</dbReference>
<dbReference type="SUPFAM" id="SSF57667">
    <property type="entry name" value="beta-beta-alpha zinc fingers"/>
    <property type="match status" value="2"/>
</dbReference>
<evidence type="ECO:0000256" key="2">
    <source>
        <dbReference type="ARBA" id="ARBA00022723"/>
    </source>
</evidence>
<dbReference type="InterPro" id="IPR036236">
    <property type="entry name" value="Znf_C2H2_sf"/>
</dbReference>
<protein>
    <recommendedName>
        <fullName evidence="8">C2H2-type domain-containing protein</fullName>
    </recommendedName>
</protein>
<dbReference type="GO" id="GO:0010468">
    <property type="term" value="P:regulation of gene expression"/>
    <property type="evidence" value="ECO:0007669"/>
    <property type="project" value="TreeGrafter"/>
</dbReference>
<feature type="domain" description="C2H2-type" evidence="8">
    <location>
        <begin position="31"/>
        <end position="59"/>
    </location>
</feature>
<dbReference type="Proteomes" id="UP000078512">
    <property type="component" value="Unassembled WGS sequence"/>
</dbReference>
<dbReference type="GO" id="GO:1990837">
    <property type="term" value="F:sequence-specific double-stranded DNA binding"/>
    <property type="evidence" value="ECO:0007669"/>
    <property type="project" value="UniProtKB-ARBA"/>
</dbReference>
<dbReference type="SMART" id="SM00355">
    <property type="entry name" value="ZnF_C2H2"/>
    <property type="match status" value="3"/>
</dbReference>
<evidence type="ECO:0000256" key="5">
    <source>
        <dbReference type="ARBA" id="ARBA00022833"/>
    </source>
</evidence>
<dbReference type="InterPro" id="IPR050331">
    <property type="entry name" value="Zinc_finger"/>
</dbReference>
<dbReference type="EMBL" id="KV442057">
    <property type="protein sequence ID" value="OAQ27450.1"/>
    <property type="molecule type" value="Genomic_DNA"/>
</dbReference>
<feature type="domain" description="C2H2-type" evidence="8">
    <location>
        <begin position="60"/>
        <end position="79"/>
    </location>
</feature>
<keyword evidence="5" id="KW-0862">Zinc</keyword>
<dbReference type="Pfam" id="PF00096">
    <property type="entry name" value="zf-C2H2"/>
    <property type="match status" value="3"/>
</dbReference>
<dbReference type="AlphaFoldDB" id="A0A197JQJ2"/>
<dbReference type="PANTHER" id="PTHR16515:SF49">
    <property type="entry name" value="GASTRULA ZINC FINGER PROTEIN XLCGF49.1-LIKE-RELATED"/>
    <property type="match status" value="1"/>
</dbReference>
<keyword evidence="2" id="KW-0479">Metal-binding</keyword>
<dbReference type="PROSITE" id="PS50157">
    <property type="entry name" value="ZINC_FINGER_C2H2_2"/>
    <property type="match status" value="3"/>
</dbReference>
<dbReference type="InterPro" id="IPR013087">
    <property type="entry name" value="Znf_C2H2_type"/>
</dbReference>
<comment type="subcellular location">
    <subcellularLocation>
        <location evidence="1">Nucleus</location>
    </subcellularLocation>
</comment>
<feature type="non-terminal residue" evidence="9">
    <location>
        <position position="79"/>
    </location>
</feature>
<accession>A0A197JQJ2</accession>
<evidence type="ECO:0000313" key="10">
    <source>
        <dbReference type="Proteomes" id="UP000078512"/>
    </source>
</evidence>